<dbReference type="RefSeq" id="WP_205832073.1">
    <property type="nucleotide sequence ID" value="NZ_JAAIIH010000008.1"/>
</dbReference>
<dbReference type="AlphaFoldDB" id="A0A7Y0F251"/>
<organism evidence="3 4">
    <name type="scientific">Bifidobacterium moraviense</name>
    <dbReference type="NCBI Taxonomy" id="2675323"/>
    <lineage>
        <taxon>Bacteria</taxon>
        <taxon>Bacillati</taxon>
        <taxon>Actinomycetota</taxon>
        <taxon>Actinomycetes</taxon>
        <taxon>Bifidobacteriales</taxon>
        <taxon>Bifidobacteriaceae</taxon>
        <taxon>Bifidobacterium</taxon>
    </lineage>
</organism>
<dbReference type="NCBIfam" id="TIGR04335">
    <property type="entry name" value="AmmeMemoSam_A"/>
    <property type="match status" value="1"/>
</dbReference>
<comment type="similarity">
    <text evidence="1">Belongs to the MEMO1 family.</text>
</comment>
<protein>
    <submittedName>
        <fullName evidence="3">AMMECR1 family protein</fullName>
    </submittedName>
</protein>
<proteinExistence type="inferred from homology"/>
<dbReference type="InterPro" id="IPR027485">
    <property type="entry name" value="AMMECR1_N"/>
</dbReference>
<dbReference type="Gene3D" id="3.30.700.20">
    <property type="entry name" value="Hypothetical protein ph0010, domain 1"/>
    <property type="match status" value="1"/>
</dbReference>
<dbReference type="Gene3D" id="3.40.830.10">
    <property type="entry name" value="LigB-like"/>
    <property type="match status" value="1"/>
</dbReference>
<dbReference type="SUPFAM" id="SSF143447">
    <property type="entry name" value="AMMECR1-like"/>
    <property type="match status" value="1"/>
</dbReference>
<dbReference type="Gene3D" id="3.30.1490.150">
    <property type="entry name" value="Hypothetical protein ph0010, domain 2"/>
    <property type="match status" value="1"/>
</dbReference>
<evidence type="ECO:0000313" key="3">
    <source>
        <dbReference type="EMBL" id="NMN00665.1"/>
    </source>
</evidence>
<dbReference type="PANTHER" id="PTHR11060">
    <property type="entry name" value="PROTEIN MEMO1"/>
    <property type="match status" value="1"/>
</dbReference>
<name>A0A7Y0F251_9BIFI</name>
<dbReference type="InterPro" id="IPR036071">
    <property type="entry name" value="AMMECR1_dom_sf"/>
</dbReference>
<keyword evidence="4" id="KW-1185">Reference proteome</keyword>
<dbReference type="InterPro" id="IPR027623">
    <property type="entry name" value="AmmeMemoSam_A"/>
</dbReference>
<reference evidence="3 4" key="1">
    <citation type="submission" date="2020-02" db="EMBL/GenBank/DDBJ databases">
        <title>Characterization of phylogenetic diversity of novel bifidobacterial species isolated in Czech ZOOs.</title>
        <authorList>
            <person name="Lugli G.A."/>
            <person name="Vera N.B."/>
            <person name="Ventura M."/>
        </authorList>
    </citation>
    <scope>NUCLEOTIDE SEQUENCE [LARGE SCALE GENOMIC DNA]</scope>
    <source>
        <strain evidence="3 4">DSM 109958</strain>
    </source>
</reference>
<dbReference type="PANTHER" id="PTHR11060:SF0">
    <property type="entry name" value="PROTEIN MEMO1"/>
    <property type="match status" value="1"/>
</dbReference>
<evidence type="ECO:0000256" key="1">
    <source>
        <dbReference type="ARBA" id="ARBA00006315"/>
    </source>
</evidence>
<dbReference type="PROSITE" id="PS51112">
    <property type="entry name" value="AMMECR1"/>
    <property type="match status" value="1"/>
</dbReference>
<dbReference type="InterPro" id="IPR002737">
    <property type="entry name" value="MEMO1_fam"/>
</dbReference>
<dbReference type="EMBL" id="JAAIIH010000008">
    <property type="protein sequence ID" value="NMN00665.1"/>
    <property type="molecule type" value="Genomic_DNA"/>
</dbReference>
<comment type="caution">
    <text evidence="3">The sequence shown here is derived from an EMBL/GenBank/DDBJ whole genome shotgun (WGS) entry which is preliminary data.</text>
</comment>
<evidence type="ECO:0000313" key="4">
    <source>
        <dbReference type="Proteomes" id="UP000588277"/>
    </source>
</evidence>
<dbReference type="CDD" id="cd07361">
    <property type="entry name" value="MEMO_like"/>
    <property type="match status" value="1"/>
</dbReference>
<dbReference type="Pfam" id="PF01875">
    <property type="entry name" value="Memo"/>
    <property type="match status" value="1"/>
</dbReference>
<dbReference type="InterPro" id="IPR002733">
    <property type="entry name" value="AMMECR1_domain"/>
</dbReference>
<dbReference type="NCBIfam" id="TIGR04336">
    <property type="entry name" value="AmmeMemoSam_B"/>
    <property type="match status" value="1"/>
</dbReference>
<sequence>MGNEQAGNGRFRRVRPPAVAGAFYPADPREATAMLDEQLAYARRLLRDRDRGTGASGGAGEPARANLRPWPKAVIVPHAGWVYSGTAAALAYALLEAGRGTVRRVVLVGPTHRVAVRGVAMSTADAWRTPLGTLAVDVEAERRVLDAGSTRLIVNDPTHAREHAVEVQLPFVQRTLGGDVSIVPLNAGDATPKEVGDVLRALWGGPETVIVISSDLSHYHPEREARAIDDETIRRVGAFDFPITPDRACGAYPINGLLDVIARSIGAVDGDTAGGDAAGVDAADGASATVDLEFLGCSTSGDDGVVALAGEDRPAMRDPDERVVGYAAWALWEHDADTDPGTDLGTSPRPGTDSDADAATVLLGVARASLAERLGIAADGPSAAELIAAHPWLDRLGASFVTLTEGGRLRGCIGSIIAHQSLGRDVAEHAVDAAMRDPRFRPVSAQEYPLLRMEVSVLGVPELMEHVPSRAALEAALRPGMDGLIIEDAHGHAATFLPQVWDELPNPHAFVGHLLAKAGLPADLDWDDGRIIARRYTVHAYRE</sequence>
<evidence type="ECO:0000259" key="2">
    <source>
        <dbReference type="PROSITE" id="PS51112"/>
    </source>
</evidence>
<feature type="domain" description="AMMECR1" evidence="2">
    <location>
        <begin position="357"/>
        <end position="543"/>
    </location>
</feature>
<accession>A0A7Y0F251</accession>
<dbReference type="Proteomes" id="UP000588277">
    <property type="component" value="Unassembled WGS sequence"/>
</dbReference>
<dbReference type="Pfam" id="PF01871">
    <property type="entry name" value="AMMECR1"/>
    <property type="match status" value="1"/>
</dbReference>
<gene>
    <name evidence="3" type="ORF">G1C96_1244</name>
</gene>